<keyword evidence="4 8" id="KW-0812">Transmembrane</keyword>
<evidence type="ECO:0000256" key="2">
    <source>
        <dbReference type="ARBA" id="ARBA00022475"/>
    </source>
</evidence>
<comment type="subcellular location">
    <subcellularLocation>
        <location evidence="1">Cell membrane</location>
        <topology evidence="1">Multi-pass membrane protein</topology>
    </subcellularLocation>
</comment>
<dbReference type="GO" id="GO:0005886">
    <property type="term" value="C:plasma membrane"/>
    <property type="evidence" value="ECO:0007669"/>
    <property type="project" value="UniProtKB-SubCell"/>
</dbReference>
<proteinExistence type="predicted"/>
<gene>
    <name evidence="9" type="ordered locus">TREAZ_3077</name>
</gene>
<keyword evidence="3 9" id="KW-0808">Transferase</keyword>
<comment type="cofactor">
    <cofactor evidence="7">
        <name>Mg(2+)</name>
        <dbReference type="ChEBI" id="CHEBI:18420"/>
    </cofactor>
</comment>
<dbReference type="Pfam" id="PF00953">
    <property type="entry name" value="Glycos_transf_4"/>
    <property type="match status" value="1"/>
</dbReference>
<dbReference type="STRING" id="545695.TREAZ_3077"/>
<evidence type="ECO:0000313" key="9">
    <source>
        <dbReference type="EMBL" id="AEF80853.1"/>
    </source>
</evidence>
<dbReference type="PROSITE" id="PS01348">
    <property type="entry name" value="MRAY_2"/>
    <property type="match status" value="1"/>
</dbReference>
<dbReference type="HOGENOM" id="CLU_023982_2_4_12"/>
<dbReference type="PANTHER" id="PTHR22926:SF3">
    <property type="entry name" value="UNDECAPRENYL-PHOSPHATE ALPHA-N-ACETYLGLUCOSAMINYL 1-PHOSPHATE TRANSFERASE"/>
    <property type="match status" value="1"/>
</dbReference>
<dbReference type="PANTHER" id="PTHR22926">
    <property type="entry name" value="PHOSPHO-N-ACETYLMURAMOYL-PENTAPEPTIDE-TRANSFERASE"/>
    <property type="match status" value="1"/>
</dbReference>
<evidence type="ECO:0000256" key="8">
    <source>
        <dbReference type="SAM" id="Phobius"/>
    </source>
</evidence>
<dbReference type="eggNOG" id="COG0472">
    <property type="taxonomic scope" value="Bacteria"/>
</dbReference>
<feature type="transmembrane region" description="Helical" evidence="8">
    <location>
        <begin position="139"/>
        <end position="156"/>
    </location>
</feature>
<name>F5YAJ3_LEAAZ</name>
<accession>F5YAJ3</accession>
<evidence type="ECO:0000256" key="5">
    <source>
        <dbReference type="ARBA" id="ARBA00022989"/>
    </source>
</evidence>
<dbReference type="GO" id="GO:0044038">
    <property type="term" value="P:cell wall macromolecule biosynthetic process"/>
    <property type="evidence" value="ECO:0007669"/>
    <property type="project" value="TreeGrafter"/>
</dbReference>
<dbReference type="KEGG" id="taz:TREAZ_3077"/>
<feature type="transmembrane region" description="Helical" evidence="8">
    <location>
        <begin position="301"/>
        <end position="321"/>
    </location>
</feature>
<dbReference type="GO" id="GO:0009103">
    <property type="term" value="P:lipopolysaccharide biosynthetic process"/>
    <property type="evidence" value="ECO:0007669"/>
    <property type="project" value="TreeGrafter"/>
</dbReference>
<feature type="transmembrane region" description="Helical" evidence="8">
    <location>
        <begin position="110"/>
        <end position="127"/>
    </location>
</feature>
<feature type="transmembrane region" description="Helical" evidence="8">
    <location>
        <begin position="193"/>
        <end position="212"/>
    </location>
</feature>
<keyword evidence="5 8" id="KW-1133">Transmembrane helix</keyword>
<dbReference type="CDD" id="cd06853">
    <property type="entry name" value="GT_WecA_like"/>
    <property type="match status" value="1"/>
</dbReference>
<dbReference type="InterPro" id="IPR000715">
    <property type="entry name" value="Glycosyl_transferase_4"/>
</dbReference>
<evidence type="ECO:0000256" key="6">
    <source>
        <dbReference type="ARBA" id="ARBA00023136"/>
    </source>
</evidence>
<feature type="binding site" evidence="7">
    <location>
        <position position="160"/>
    </location>
    <ligand>
        <name>Mg(2+)</name>
        <dbReference type="ChEBI" id="CHEBI:18420"/>
    </ligand>
</feature>
<dbReference type="FunCoup" id="F5YAJ3">
    <property type="interactions" value="220"/>
</dbReference>
<reference evidence="9 10" key="2">
    <citation type="journal article" date="2011" name="ISME J.">
        <title>RNA-seq reveals cooperative metabolic interactions between two termite-gut spirochete species in co-culture.</title>
        <authorList>
            <person name="Rosenthal A.Z."/>
            <person name="Matson E.G."/>
            <person name="Eldar A."/>
            <person name="Leadbetter J.R."/>
        </authorList>
    </citation>
    <scope>NUCLEOTIDE SEQUENCE [LARGE SCALE GENOMIC DNA]</scope>
    <source>
        <strain evidence="10">ATCC BAA-888 / DSM 13862 / ZAS-9</strain>
    </source>
</reference>
<keyword evidence="7" id="KW-0460">Magnesium</keyword>
<keyword evidence="6 8" id="KW-0472">Membrane</keyword>
<feature type="transmembrane region" description="Helical" evidence="8">
    <location>
        <begin position="12"/>
        <end position="32"/>
    </location>
</feature>
<dbReference type="InterPro" id="IPR018480">
    <property type="entry name" value="PNAcMuramoyl-5peptid_Trfase_CS"/>
</dbReference>
<feature type="transmembrane region" description="Helical" evidence="8">
    <location>
        <begin position="251"/>
        <end position="271"/>
    </location>
</feature>
<dbReference type="EMBL" id="CP001841">
    <property type="protein sequence ID" value="AEF80853.1"/>
    <property type="molecule type" value="Genomic_DNA"/>
</dbReference>
<protein>
    <submittedName>
        <fullName evidence="9">Glycosyltransferase, group 4 family</fullName>
    </submittedName>
</protein>
<evidence type="ECO:0000256" key="4">
    <source>
        <dbReference type="ARBA" id="ARBA00022692"/>
    </source>
</evidence>
<sequence length="362" mass="39903">MVSNDMRDSIILTILSFVFSLIAVALMLRVSTKKAWYDEQNERKIHAGDIPRLGGAGFATVFIAIALFITLRDPESSFRIRFFFPILALVLVLVSGIMDDFKPLRPLVKLLIQVVAALCIVIPGYTFKRFFFTAELAPGFEWVLNILSFIWIVGLTNAMNFIDGVDGLAGGVSFLAVLAYAAIFMSLSESSPVALYCFCLMAVLLGFLVFNLPLPAAKIFMGDGGSQFLGFILALFPLLNWERTAPAHTLPLFYAAALLLLPILDTVAAIWRRVRDGRAIYLPDKSHTHHKLMNLGLKARGVDGFFYGMQIILGLLVLFSVRSKGAASLILLGAAYVSAICFFVVIHFVNRKTVVKQPLNKG</sequence>
<feature type="binding site" evidence="7">
    <location>
        <position position="223"/>
    </location>
    <ligand>
        <name>Mg(2+)</name>
        <dbReference type="ChEBI" id="CHEBI:18420"/>
    </ligand>
</feature>
<reference evidence="10" key="1">
    <citation type="submission" date="2009-12" db="EMBL/GenBank/DDBJ databases">
        <title>Complete sequence of Treponema azotonutricium strain ZAS-9.</title>
        <authorList>
            <person name="Tetu S.G."/>
            <person name="Matson E."/>
            <person name="Ren Q."/>
            <person name="Seshadri R."/>
            <person name="Elbourne L."/>
            <person name="Hassan K.A."/>
            <person name="Durkin A."/>
            <person name="Radune D."/>
            <person name="Mohamoud Y."/>
            <person name="Shay R."/>
            <person name="Jin S."/>
            <person name="Zhang X."/>
            <person name="Lucey K."/>
            <person name="Ballor N.R."/>
            <person name="Ottesen E."/>
            <person name="Rosenthal R."/>
            <person name="Allen A."/>
            <person name="Leadbetter J.R."/>
            <person name="Paulsen I.T."/>
        </authorList>
    </citation>
    <scope>NUCLEOTIDE SEQUENCE [LARGE SCALE GENOMIC DNA]</scope>
    <source>
        <strain evidence="10">ATCC BAA-888 / DSM 13862 / ZAS-9</strain>
    </source>
</reference>
<organism evidence="9 10">
    <name type="scientific">Leadbettera azotonutricia (strain ATCC BAA-888 / DSM 13862 / ZAS-9)</name>
    <name type="common">Treponema azotonutricium</name>
    <dbReference type="NCBI Taxonomy" id="545695"/>
    <lineage>
        <taxon>Bacteria</taxon>
        <taxon>Pseudomonadati</taxon>
        <taxon>Spirochaetota</taxon>
        <taxon>Spirochaetia</taxon>
        <taxon>Spirochaetales</taxon>
        <taxon>Breznakiellaceae</taxon>
        <taxon>Leadbettera</taxon>
    </lineage>
</organism>
<feature type="transmembrane region" description="Helical" evidence="8">
    <location>
        <begin position="327"/>
        <end position="349"/>
    </location>
</feature>
<evidence type="ECO:0000256" key="3">
    <source>
        <dbReference type="ARBA" id="ARBA00022679"/>
    </source>
</evidence>
<evidence type="ECO:0000256" key="1">
    <source>
        <dbReference type="ARBA" id="ARBA00004651"/>
    </source>
</evidence>
<evidence type="ECO:0000256" key="7">
    <source>
        <dbReference type="PIRSR" id="PIRSR600715-1"/>
    </source>
</evidence>
<feature type="transmembrane region" description="Helical" evidence="8">
    <location>
        <begin position="53"/>
        <end position="72"/>
    </location>
</feature>
<dbReference type="InParanoid" id="F5YAJ3"/>
<feature type="transmembrane region" description="Helical" evidence="8">
    <location>
        <begin position="219"/>
        <end position="239"/>
    </location>
</feature>
<dbReference type="GO" id="GO:0071555">
    <property type="term" value="P:cell wall organization"/>
    <property type="evidence" value="ECO:0007669"/>
    <property type="project" value="TreeGrafter"/>
</dbReference>
<feature type="transmembrane region" description="Helical" evidence="8">
    <location>
        <begin position="168"/>
        <end position="187"/>
    </location>
</feature>
<dbReference type="GO" id="GO:0016780">
    <property type="term" value="F:phosphotransferase activity, for other substituted phosphate groups"/>
    <property type="evidence" value="ECO:0007669"/>
    <property type="project" value="InterPro"/>
</dbReference>
<evidence type="ECO:0000313" key="10">
    <source>
        <dbReference type="Proteomes" id="UP000009222"/>
    </source>
</evidence>
<dbReference type="Proteomes" id="UP000009222">
    <property type="component" value="Chromosome"/>
</dbReference>
<keyword evidence="2" id="KW-1003">Cell membrane</keyword>
<keyword evidence="10" id="KW-1185">Reference proteome</keyword>
<feature type="transmembrane region" description="Helical" evidence="8">
    <location>
        <begin position="78"/>
        <end position="98"/>
    </location>
</feature>
<dbReference type="AlphaFoldDB" id="F5YAJ3"/>
<dbReference type="GO" id="GO:0046872">
    <property type="term" value="F:metal ion binding"/>
    <property type="evidence" value="ECO:0007669"/>
    <property type="project" value="UniProtKB-KW"/>
</dbReference>
<dbReference type="RefSeq" id="WP_015712479.1">
    <property type="nucleotide sequence ID" value="NC_015577.1"/>
</dbReference>
<keyword evidence="7" id="KW-0479">Metal-binding</keyword>